<dbReference type="Proteomes" id="UP001162162">
    <property type="component" value="Unassembled WGS sequence"/>
</dbReference>
<name>A0AAV8Z722_9CUCU</name>
<keyword evidence="8" id="KW-1185">Reference proteome</keyword>
<reference evidence="7" key="1">
    <citation type="journal article" date="2023" name="Insect Mol. Biol.">
        <title>Genome sequencing provides insights into the evolution of gene families encoding plant cell wall-degrading enzymes in longhorned beetles.</title>
        <authorList>
            <person name="Shin N.R."/>
            <person name="Okamura Y."/>
            <person name="Kirsch R."/>
            <person name="Pauchet Y."/>
        </authorList>
    </citation>
    <scope>NUCLEOTIDE SEQUENCE</scope>
    <source>
        <strain evidence="7">AMC_N1</strain>
    </source>
</reference>
<dbReference type="Gene3D" id="3.30.560.10">
    <property type="entry name" value="Glucose Oxidase, domain 3"/>
    <property type="match status" value="1"/>
</dbReference>
<dbReference type="Pfam" id="PF00732">
    <property type="entry name" value="GMC_oxred_N"/>
    <property type="match status" value="1"/>
</dbReference>
<dbReference type="SUPFAM" id="SSF51905">
    <property type="entry name" value="FAD/NAD(P)-binding domain"/>
    <property type="match status" value="1"/>
</dbReference>
<dbReference type="EMBL" id="JAPWTK010000013">
    <property type="protein sequence ID" value="KAJ8959304.1"/>
    <property type="molecule type" value="Genomic_DNA"/>
</dbReference>
<dbReference type="PROSITE" id="PS00623">
    <property type="entry name" value="GMC_OXRED_1"/>
    <property type="match status" value="1"/>
</dbReference>
<dbReference type="InterPro" id="IPR036188">
    <property type="entry name" value="FAD/NAD-bd_sf"/>
</dbReference>
<dbReference type="PANTHER" id="PTHR11552">
    <property type="entry name" value="GLUCOSE-METHANOL-CHOLINE GMC OXIDOREDUCTASE"/>
    <property type="match status" value="1"/>
</dbReference>
<dbReference type="Pfam" id="PF05199">
    <property type="entry name" value="GMC_oxred_C"/>
    <property type="match status" value="1"/>
</dbReference>
<dbReference type="GO" id="GO:0016614">
    <property type="term" value="F:oxidoreductase activity, acting on CH-OH group of donors"/>
    <property type="evidence" value="ECO:0007669"/>
    <property type="project" value="InterPro"/>
</dbReference>
<evidence type="ECO:0000256" key="4">
    <source>
        <dbReference type="RuleBase" id="RU003968"/>
    </source>
</evidence>
<feature type="binding site" evidence="3">
    <location>
        <position position="179"/>
    </location>
    <ligand>
        <name>FAD</name>
        <dbReference type="ChEBI" id="CHEBI:57692"/>
    </ligand>
</feature>
<proteinExistence type="inferred from homology"/>
<evidence type="ECO:0000313" key="8">
    <source>
        <dbReference type="Proteomes" id="UP001162162"/>
    </source>
</evidence>
<evidence type="ECO:0000256" key="1">
    <source>
        <dbReference type="ARBA" id="ARBA00010790"/>
    </source>
</evidence>
<feature type="active site" description="Proton donor" evidence="2">
    <location>
        <position position="449"/>
    </location>
</feature>
<dbReference type="Gene3D" id="3.50.50.60">
    <property type="entry name" value="FAD/NAD(P)-binding domain"/>
    <property type="match status" value="1"/>
</dbReference>
<evidence type="ECO:0000259" key="5">
    <source>
        <dbReference type="PROSITE" id="PS00623"/>
    </source>
</evidence>
<feature type="binding site" evidence="3">
    <location>
        <begin position="46"/>
        <end position="49"/>
    </location>
    <ligand>
        <name>FAD</name>
        <dbReference type="ChEBI" id="CHEBI:57692"/>
    </ligand>
</feature>
<feature type="active site" description="Proton acceptor" evidence="2">
    <location>
        <position position="493"/>
    </location>
</feature>
<evidence type="ECO:0000259" key="6">
    <source>
        <dbReference type="PROSITE" id="PS00624"/>
    </source>
</evidence>
<dbReference type="InterPro" id="IPR000172">
    <property type="entry name" value="GMC_OxRdtase_N"/>
</dbReference>
<comment type="caution">
    <text evidence="7">The sequence shown here is derived from an EMBL/GenBank/DDBJ whole genome shotgun (WGS) entry which is preliminary data.</text>
</comment>
<evidence type="ECO:0000256" key="2">
    <source>
        <dbReference type="PIRSR" id="PIRSR000137-1"/>
    </source>
</evidence>
<feature type="domain" description="Glucose-methanol-choline oxidoreductase N-terminal" evidence="5">
    <location>
        <begin position="36"/>
        <end position="59"/>
    </location>
</feature>
<comment type="cofactor">
    <cofactor evidence="3">
        <name>FAD</name>
        <dbReference type="ChEBI" id="CHEBI:57692"/>
    </cofactor>
</comment>
<dbReference type="PANTHER" id="PTHR11552:SF158">
    <property type="entry name" value="GH23626P-RELATED"/>
    <property type="match status" value="1"/>
</dbReference>
<dbReference type="PIRSF" id="PIRSF000137">
    <property type="entry name" value="Alcohol_oxidase"/>
    <property type="match status" value="1"/>
</dbReference>
<dbReference type="PROSITE" id="PS00624">
    <property type="entry name" value="GMC_OXRED_2"/>
    <property type="match status" value="1"/>
</dbReference>
<comment type="similarity">
    <text evidence="1 4">Belongs to the GMC oxidoreductase family.</text>
</comment>
<evidence type="ECO:0000256" key="3">
    <source>
        <dbReference type="PIRSR" id="PIRSR000137-2"/>
    </source>
</evidence>
<dbReference type="AlphaFoldDB" id="A0AAV8Z722"/>
<dbReference type="InterPro" id="IPR012132">
    <property type="entry name" value="GMC_OxRdtase"/>
</dbReference>
<keyword evidence="4" id="KW-0285">Flavoprotein</keyword>
<dbReference type="InterPro" id="IPR007867">
    <property type="entry name" value="GMC_OxRtase_C"/>
</dbReference>
<accession>A0AAV8Z722</accession>
<keyword evidence="3 4" id="KW-0274">FAD</keyword>
<organism evidence="7 8">
    <name type="scientific">Aromia moschata</name>
    <dbReference type="NCBI Taxonomy" id="1265417"/>
    <lineage>
        <taxon>Eukaryota</taxon>
        <taxon>Metazoa</taxon>
        <taxon>Ecdysozoa</taxon>
        <taxon>Arthropoda</taxon>
        <taxon>Hexapoda</taxon>
        <taxon>Insecta</taxon>
        <taxon>Pterygota</taxon>
        <taxon>Neoptera</taxon>
        <taxon>Endopterygota</taxon>
        <taxon>Coleoptera</taxon>
        <taxon>Polyphaga</taxon>
        <taxon>Cucujiformia</taxon>
        <taxon>Chrysomeloidea</taxon>
        <taxon>Cerambycidae</taxon>
        <taxon>Cerambycinae</taxon>
        <taxon>Callichromatini</taxon>
        <taxon>Aromia</taxon>
    </lineage>
</organism>
<evidence type="ECO:0000313" key="7">
    <source>
        <dbReference type="EMBL" id="KAJ8959304.1"/>
    </source>
</evidence>
<feature type="domain" description="Glucose-methanol-choline oxidoreductase N-terminal" evidence="6">
    <location>
        <begin position="215"/>
        <end position="229"/>
    </location>
</feature>
<dbReference type="SUPFAM" id="SSF54373">
    <property type="entry name" value="FAD-linked reductases, C-terminal domain"/>
    <property type="match status" value="1"/>
</dbReference>
<sequence length="514" mass="57609">MNLPLQFSKYNWGFVSTPQKTSCLGMEGRRCPMSRGKGIGGSTLINGLVYSRASSIDFDKWAKHVNDSRWSYPEVEHYFQKSEEFLHRDKKAPADDFAHGNSGELHVEYHLPRSLQLDAFLEANEELGLPIADYNAGIGLGASPSQLNTKFGRRVDGGKAFVQPILHRRNIKVLPNSYVTKILIDEHNVAYGIYFTHHGQKYVATVEKEVIVSAGSISTPHLLMLSGIGPRDHLRSKHIPLVQDLEVGSKLRDHPCFYGLNFETNYAEPVDTLTGYIKDYIKGVGPMTVPGNNQGVGFYESQFTKGTGYPDIEIMFIPANATSDLSQRAFRLTNQTYEDVWGRADRTRTYVMYVIALHAESTGTVRLRSKDPFDYPLIDTSFLSDPEDHDIELIYEGVQLALRLSDTDALQRLDATLQGGPLRACRHFKYPSRKYWYCAIRQLTMDVFHPVGTCPMGPYPDEGDVVDSKLRVHGVKNLRVADASVFPFTLAGHTSAVVVMVGEAASDILKEHWL</sequence>
<protein>
    <recommendedName>
        <fullName evidence="5 6">Glucose-methanol-choline oxidoreductase N-terminal domain-containing protein</fullName>
    </recommendedName>
</protein>
<gene>
    <name evidence="7" type="ORF">NQ318_021990</name>
</gene>
<dbReference type="GO" id="GO:0050660">
    <property type="term" value="F:flavin adenine dinucleotide binding"/>
    <property type="evidence" value="ECO:0007669"/>
    <property type="project" value="InterPro"/>
</dbReference>